<keyword evidence="4" id="KW-0547">Nucleotide-binding</keyword>
<dbReference type="Proteomes" id="UP000717996">
    <property type="component" value="Unassembled WGS sequence"/>
</dbReference>
<dbReference type="PANTHER" id="PTHR10534:SF2">
    <property type="entry name" value="PYRIDOXAL KINASE"/>
    <property type="match status" value="1"/>
</dbReference>
<dbReference type="Gene3D" id="3.40.1190.20">
    <property type="match status" value="1"/>
</dbReference>
<feature type="domain" description="Pyridoxamine kinase/Phosphomethylpyrimidine kinase" evidence="7">
    <location>
        <begin position="28"/>
        <end position="92"/>
    </location>
</feature>
<reference evidence="8" key="1">
    <citation type="journal article" date="2020" name="Microb. Genom.">
        <title>Genetic diversity of clinical and environmental Mucorales isolates obtained from an investigation of mucormycosis cases among solid organ transplant recipients.</title>
        <authorList>
            <person name="Nguyen M.H."/>
            <person name="Kaul D."/>
            <person name="Muto C."/>
            <person name="Cheng S.J."/>
            <person name="Richter R.A."/>
            <person name="Bruno V.M."/>
            <person name="Liu G."/>
            <person name="Beyhan S."/>
            <person name="Sundermann A.J."/>
            <person name="Mounaud S."/>
            <person name="Pasculle A.W."/>
            <person name="Nierman W.C."/>
            <person name="Driscoll E."/>
            <person name="Cumbie R."/>
            <person name="Clancy C.J."/>
            <person name="Dupont C.L."/>
        </authorList>
    </citation>
    <scope>NUCLEOTIDE SEQUENCE</scope>
    <source>
        <strain evidence="8">GL16</strain>
    </source>
</reference>
<dbReference type="InterPro" id="IPR004625">
    <property type="entry name" value="PyrdxlKinase"/>
</dbReference>
<sequence>MLVSGYFGSTANGAAFADWLDEILPACPQLRYCLDPVIGDTHTGPYVEPGLDAIFAERLLPHAWLVTPNAFELNRLTGMPALAEADAIAAAPAVETPASW</sequence>
<organism evidence="8 9">
    <name type="scientific">Rhizopus oryzae</name>
    <name type="common">Mucormycosis agent</name>
    <name type="synonym">Rhizopus arrhizus var. delemar</name>
    <dbReference type="NCBI Taxonomy" id="64495"/>
    <lineage>
        <taxon>Eukaryota</taxon>
        <taxon>Fungi</taxon>
        <taxon>Fungi incertae sedis</taxon>
        <taxon>Mucoromycota</taxon>
        <taxon>Mucoromycotina</taxon>
        <taxon>Mucoromycetes</taxon>
        <taxon>Mucorales</taxon>
        <taxon>Mucorineae</taxon>
        <taxon>Rhizopodaceae</taxon>
        <taxon>Rhizopus</taxon>
    </lineage>
</organism>
<dbReference type="GO" id="GO:0005524">
    <property type="term" value="F:ATP binding"/>
    <property type="evidence" value="ECO:0007669"/>
    <property type="project" value="UniProtKB-KW"/>
</dbReference>
<dbReference type="GO" id="GO:0008478">
    <property type="term" value="F:pyridoxal kinase activity"/>
    <property type="evidence" value="ECO:0007669"/>
    <property type="project" value="UniProtKB-EC"/>
</dbReference>
<dbReference type="GO" id="GO:0005829">
    <property type="term" value="C:cytosol"/>
    <property type="evidence" value="ECO:0007669"/>
    <property type="project" value="TreeGrafter"/>
</dbReference>
<protein>
    <recommendedName>
        <fullName evidence="2">pyridoxal kinase</fullName>
        <ecNumber evidence="2">2.7.1.35</ecNumber>
    </recommendedName>
</protein>
<dbReference type="AlphaFoldDB" id="A0A9P7BYW2"/>
<dbReference type="EC" id="2.7.1.35" evidence="2"/>
<evidence type="ECO:0000313" key="8">
    <source>
        <dbReference type="EMBL" id="KAG1523382.1"/>
    </source>
</evidence>
<keyword evidence="5" id="KW-0418">Kinase</keyword>
<dbReference type="PANTHER" id="PTHR10534">
    <property type="entry name" value="PYRIDOXAL KINASE"/>
    <property type="match status" value="1"/>
</dbReference>
<evidence type="ECO:0000313" key="9">
    <source>
        <dbReference type="Proteomes" id="UP000717996"/>
    </source>
</evidence>
<comment type="caution">
    <text evidence="8">The sequence shown here is derived from an EMBL/GenBank/DDBJ whole genome shotgun (WGS) entry which is preliminary data.</text>
</comment>
<evidence type="ECO:0000256" key="3">
    <source>
        <dbReference type="ARBA" id="ARBA00022679"/>
    </source>
</evidence>
<evidence type="ECO:0000259" key="7">
    <source>
        <dbReference type="Pfam" id="PF08543"/>
    </source>
</evidence>
<gene>
    <name evidence="8" type="ORF">G6F51_014520</name>
</gene>
<keyword evidence="3" id="KW-0808">Transferase</keyword>
<evidence type="ECO:0000256" key="4">
    <source>
        <dbReference type="ARBA" id="ARBA00022741"/>
    </source>
</evidence>
<name>A0A9P7BYW2_RHIOR</name>
<dbReference type="EMBL" id="JAANIT010011439">
    <property type="protein sequence ID" value="KAG1523382.1"/>
    <property type="molecule type" value="Genomic_DNA"/>
</dbReference>
<proteinExistence type="inferred from homology"/>
<evidence type="ECO:0000256" key="5">
    <source>
        <dbReference type="ARBA" id="ARBA00022777"/>
    </source>
</evidence>
<evidence type="ECO:0000256" key="2">
    <source>
        <dbReference type="ARBA" id="ARBA00012104"/>
    </source>
</evidence>
<dbReference type="InterPro" id="IPR029056">
    <property type="entry name" value="Ribokinase-like"/>
</dbReference>
<evidence type="ECO:0000256" key="6">
    <source>
        <dbReference type="ARBA" id="ARBA00022840"/>
    </source>
</evidence>
<keyword evidence="6" id="KW-0067">ATP-binding</keyword>
<dbReference type="InterPro" id="IPR013749">
    <property type="entry name" value="PM/HMP-P_kinase-1"/>
</dbReference>
<comment type="similarity">
    <text evidence="1">Belongs to the pyridoxine kinase family.</text>
</comment>
<dbReference type="Pfam" id="PF08543">
    <property type="entry name" value="Phos_pyr_kin"/>
    <property type="match status" value="1"/>
</dbReference>
<dbReference type="GO" id="GO:0009443">
    <property type="term" value="P:pyridoxal 5'-phosphate salvage"/>
    <property type="evidence" value="ECO:0007669"/>
    <property type="project" value="InterPro"/>
</dbReference>
<accession>A0A9P7BYW2</accession>
<dbReference type="SUPFAM" id="SSF53613">
    <property type="entry name" value="Ribokinase-like"/>
    <property type="match status" value="1"/>
</dbReference>
<evidence type="ECO:0000256" key="1">
    <source>
        <dbReference type="ARBA" id="ARBA00008805"/>
    </source>
</evidence>